<proteinExistence type="inferred from homology"/>
<dbReference type="InterPro" id="IPR008978">
    <property type="entry name" value="HSP20-like_chaperone"/>
</dbReference>
<dbReference type="Proteomes" id="UP000268059">
    <property type="component" value="Chromosome"/>
</dbReference>
<sequence length="128" mass="14780">MFNMFDDFFDDSFVEPKNDTLLCDVKEDDKNYEMNISMPGYNKDDIKLDLTNGYLTISASSHKDHDEKDKEGHLIRQERYHGALSRSFYVGDDLTSEDVKAKYDNGELHITLPKATKQVENKAHIAIE</sequence>
<evidence type="ECO:0000256" key="1">
    <source>
        <dbReference type="ARBA" id="ARBA00023016"/>
    </source>
</evidence>
<dbReference type="KEGG" id="ebm:SG0102_27230"/>
<dbReference type="AlphaFoldDB" id="A0A3G9JXT0"/>
<feature type="domain" description="SHSP" evidence="4">
    <location>
        <begin position="12"/>
        <end position="128"/>
    </location>
</feature>
<evidence type="ECO:0000259" key="4">
    <source>
        <dbReference type="PROSITE" id="PS01031"/>
    </source>
</evidence>
<organism evidence="5 6">
    <name type="scientific">Intestinibaculum porci</name>
    <dbReference type="NCBI Taxonomy" id="2487118"/>
    <lineage>
        <taxon>Bacteria</taxon>
        <taxon>Bacillati</taxon>
        <taxon>Bacillota</taxon>
        <taxon>Erysipelotrichia</taxon>
        <taxon>Erysipelotrichales</taxon>
        <taxon>Erysipelotrichaceae</taxon>
        <taxon>Intestinibaculum</taxon>
    </lineage>
</organism>
<evidence type="ECO:0000256" key="2">
    <source>
        <dbReference type="PROSITE-ProRule" id="PRU00285"/>
    </source>
</evidence>
<dbReference type="CDD" id="cd06471">
    <property type="entry name" value="ACD_LpsHSP_like"/>
    <property type="match status" value="1"/>
</dbReference>
<gene>
    <name evidence="5" type="ORF">SG0102_27230</name>
</gene>
<evidence type="ECO:0000256" key="3">
    <source>
        <dbReference type="RuleBase" id="RU003616"/>
    </source>
</evidence>
<keyword evidence="6" id="KW-1185">Reference proteome</keyword>
<dbReference type="PROSITE" id="PS01031">
    <property type="entry name" value="SHSP"/>
    <property type="match status" value="1"/>
</dbReference>
<reference evidence="5 6" key="1">
    <citation type="submission" date="2018-11" db="EMBL/GenBank/DDBJ databases">
        <title>Novel Erysipelotrichaceae bacterium isolated from small intestine of a swine.</title>
        <authorList>
            <person name="Kim J.S."/>
            <person name="Choe H."/>
            <person name="Lee Y.R."/>
            <person name="Kim K.M."/>
            <person name="Park D.S."/>
        </authorList>
    </citation>
    <scope>NUCLEOTIDE SEQUENCE [LARGE SCALE GENOMIC DNA]</scope>
    <source>
        <strain evidence="5 6">SG0102</strain>
    </source>
</reference>
<dbReference type="Gene3D" id="2.60.40.790">
    <property type="match status" value="1"/>
</dbReference>
<name>A0A3G9JXT0_9FIRM</name>
<protein>
    <submittedName>
        <fullName evidence="5">Molecular chaperone Hsp20</fullName>
    </submittedName>
</protein>
<evidence type="ECO:0000313" key="6">
    <source>
        <dbReference type="Proteomes" id="UP000268059"/>
    </source>
</evidence>
<dbReference type="RefSeq" id="WP_125120486.1">
    <property type="nucleotide sequence ID" value="NZ_AP019309.1"/>
</dbReference>
<dbReference type="PANTHER" id="PTHR46733:SF4">
    <property type="entry name" value="HEAT SHOCK PROTEIN 21, CHLOROPLASTIC"/>
    <property type="match status" value="1"/>
</dbReference>
<evidence type="ECO:0000313" key="5">
    <source>
        <dbReference type="EMBL" id="BBH27789.1"/>
    </source>
</evidence>
<dbReference type="PANTHER" id="PTHR46733">
    <property type="entry name" value="26.5 KDA HEAT SHOCK PROTEIN, MITOCHONDRIAL"/>
    <property type="match status" value="1"/>
</dbReference>
<dbReference type="SUPFAM" id="SSF49764">
    <property type="entry name" value="HSP20-like chaperones"/>
    <property type="match status" value="1"/>
</dbReference>
<accession>A0A3G9JXT0</accession>
<comment type="similarity">
    <text evidence="2 3">Belongs to the small heat shock protein (HSP20) family.</text>
</comment>
<dbReference type="OrthoDB" id="9811615at2"/>
<dbReference type="GO" id="GO:0009408">
    <property type="term" value="P:response to heat"/>
    <property type="evidence" value="ECO:0007669"/>
    <property type="project" value="InterPro"/>
</dbReference>
<dbReference type="EMBL" id="AP019309">
    <property type="protein sequence ID" value="BBH27789.1"/>
    <property type="molecule type" value="Genomic_DNA"/>
</dbReference>
<dbReference type="Pfam" id="PF00011">
    <property type="entry name" value="HSP20"/>
    <property type="match status" value="1"/>
</dbReference>
<keyword evidence="1" id="KW-0346">Stress response</keyword>
<dbReference type="InterPro" id="IPR002068">
    <property type="entry name" value="A-crystallin/Hsp20_dom"/>
</dbReference>
<dbReference type="InParanoid" id="A0A3G9JXT0"/>
<dbReference type="InterPro" id="IPR044587">
    <property type="entry name" value="HSP21-like"/>
</dbReference>